<comment type="subcellular location">
    <subcellularLocation>
        <location evidence="2">Cell membrane</location>
        <topology evidence="2">Peripheral membrane protein</topology>
        <orientation evidence="2">Cytoplasmic side</orientation>
    </subcellularLocation>
</comment>
<sequence length="582" mass="64732">MEILKHDLLIIGSGIAGLRAALQAAYVSNKLDIAILSKVQVMRSHSVSAEGGMSAVLYPDKNNDSLDLHAYDTVKGSDYLADQDAVELLVQLAPVEVRFLERIGVPWSRLPDGRMYQRPFGGMSVPRTTFAADKTGFFIMSTLYQNILRFDNIKQYHEYFVTKLIIENGEFKGVTAIDLKTGELKLFLAKAAIIATGGAGRLYRFTTTAHSTTGEMLGYALRAGLALKDMEFVQWHPTALVPSGILVSEAARGEGGYLINKEGERFMKRYAPQKMELAPRDIVSRAILTEIAEGRGFVHEESGMGYVGLDLRHLGEDVLNQKIPFIRELAHKYVGIDPLEEPIPVRPAVHYTMGGIHTDTYGRVLAPDGSWIRGLWAAGEAAAVSVHGANRLGSNSLSECSVWGRLTGEAAAKYAMEAPGPSADEKYIKIAQGEESRIFDKLLHKETGGISVYELKGRLQDTMEQHFGPFRQESVMKEGVPKLLKIREDFANIRVEDGSRVYNQNLKDALELDGMIDVALAIAYGALARQESRGAHYRLDYPKRDDANWLKHTLAFFNGGQLQLSYIPVRITRWTKFEERKY</sequence>
<keyword evidence="9" id="KW-0547">Nucleotide-binding</keyword>
<dbReference type="Gene3D" id="4.10.80.40">
    <property type="entry name" value="succinate dehydrogenase protein domain"/>
    <property type="match status" value="1"/>
</dbReference>
<dbReference type="STRING" id="999630.TUZN_0605"/>
<evidence type="ECO:0000256" key="3">
    <source>
        <dbReference type="ARBA" id="ARBA00008040"/>
    </source>
</evidence>
<keyword evidence="11" id="KW-0249">Electron transport</keyword>
<evidence type="ECO:0000256" key="5">
    <source>
        <dbReference type="ARBA" id="ARBA00014044"/>
    </source>
</evidence>
<dbReference type="InterPro" id="IPR037099">
    <property type="entry name" value="Fum_R/Succ_DH_flav-like_C_sf"/>
</dbReference>
<keyword evidence="7" id="KW-1003">Cell membrane</keyword>
<dbReference type="FunFam" id="1.20.58.100:FF:000001">
    <property type="entry name" value="Succinate dehydrogenase flavoprotein subunit (SdhA)"/>
    <property type="match status" value="1"/>
</dbReference>
<dbReference type="InterPro" id="IPR014006">
    <property type="entry name" value="Succ_Dhase_FrdA_Gneg"/>
</dbReference>
<dbReference type="SUPFAM" id="SSF56425">
    <property type="entry name" value="Succinate dehydrogenase/fumarate reductase flavoprotein, catalytic domain"/>
    <property type="match status" value="1"/>
</dbReference>
<evidence type="ECO:0000313" key="19">
    <source>
        <dbReference type="EMBL" id="AEA12099.1"/>
    </source>
</evidence>
<dbReference type="SUPFAM" id="SSF51905">
    <property type="entry name" value="FAD/NAD(P)-binding domain"/>
    <property type="match status" value="1"/>
</dbReference>
<dbReference type="PANTHER" id="PTHR11632:SF51">
    <property type="entry name" value="SUCCINATE DEHYDROGENASE [UBIQUINONE] FLAVOPROTEIN SUBUNIT, MITOCHONDRIAL"/>
    <property type="match status" value="1"/>
</dbReference>
<dbReference type="InterPro" id="IPR030664">
    <property type="entry name" value="SdhA/FrdA/AprA"/>
</dbReference>
<evidence type="ECO:0000256" key="1">
    <source>
        <dbReference type="ARBA" id="ARBA00001974"/>
    </source>
</evidence>
<dbReference type="GO" id="GO:0022900">
    <property type="term" value="P:electron transport chain"/>
    <property type="evidence" value="ECO:0007669"/>
    <property type="project" value="InterPro"/>
</dbReference>
<feature type="domain" description="Fumarate reductase/succinate dehydrogenase flavoprotein-like C-terminal" evidence="18">
    <location>
        <begin position="458"/>
        <end position="582"/>
    </location>
</feature>
<dbReference type="PROSITE" id="PS00504">
    <property type="entry name" value="FRD_SDH_FAD_BINDING"/>
    <property type="match status" value="1"/>
</dbReference>
<keyword evidence="8" id="KW-0285">Flavoprotein</keyword>
<proteinExistence type="inferred from homology"/>
<evidence type="ECO:0000256" key="2">
    <source>
        <dbReference type="ARBA" id="ARBA00004413"/>
    </source>
</evidence>
<dbReference type="PIRSF" id="PIRSF000171">
    <property type="entry name" value="SDHA_APRA_LASPO"/>
    <property type="match status" value="1"/>
</dbReference>
<comment type="catalytic activity">
    <reaction evidence="15">
        <text>a menaquinone + succinate = a menaquinol + fumarate</text>
        <dbReference type="Rhea" id="RHEA:27834"/>
        <dbReference type="Rhea" id="RHEA-COMP:9537"/>
        <dbReference type="Rhea" id="RHEA-COMP:9539"/>
        <dbReference type="ChEBI" id="CHEBI:16374"/>
        <dbReference type="ChEBI" id="CHEBI:18151"/>
        <dbReference type="ChEBI" id="CHEBI:29806"/>
        <dbReference type="ChEBI" id="CHEBI:30031"/>
        <dbReference type="EC" id="1.3.5.1"/>
    </reaction>
</comment>
<keyword evidence="6" id="KW-0813">Transport</keyword>
<keyword evidence="13" id="KW-0472">Membrane</keyword>
<dbReference type="Gene3D" id="1.20.58.100">
    <property type="entry name" value="Fumarate reductase/succinate dehydrogenase flavoprotein-like, C-terminal domain"/>
    <property type="match status" value="1"/>
</dbReference>
<keyword evidence="12" id="KW-0560">Oxidoreductase</keyword>
<keyword evidence="20" id="KW-1185">Reference proteome</keyword>
<feature type="active site" description="Proton acceptor" evidence="16">
    <location>
        <position position="280"/>
    </location>
</feature>
<dbReference type="NCBIfam" id="NF004724">
    <property type="entry name" value="PRK06069.1"/>
    <property type="match status" value="1"/>
</dbReference>
<dbReference type="EMBL" id="CP002590">
    <property type="protein sequence ID" value="AEA12099.1"/>
    <property type="molecule type" value="Genomic_DNA"/>
</dbReference>
<evidence type="ECO:0000256" key="9">
    <source>
        <dbReference type="ARBA" id="ARBA00022741"/>
    </source>
</evidence>
<dbReference type="AlphaFoldDB" id="F2L443"/>
<keyword evidence="10" id="KW-0274">FAD</keyword>
<dbReference type="FunFam" id="3.90.700.10:FF:000003">
    <property type="entry name" value="Fumarate reductase flavoprotein subunit"/>
    <property type="match status" value="1"/>
</dbReference>
<evidence type="ECO:0000256" key="14">
    <source>
        <dbReference type="ARBA" id="ARBA00030461"/>
    </source>
</evidence>
<comment type="cofactor">
    <cofactor evidence="1">
        <name>FAD</name>
        <dbReference type="ChEBI" id="CHEBI:57692"/>
    </cofactor>
</comment>
<dbReference type="GO" id="GO:0005886">
    <property type="term" value="C:plasma membrane"/>
    <property type="evidence" value="ECO:0007669"/>
    <property type="project" value="UniProtKB-SubCell"/>
</dbReference>
<dbReference type="SUPFAM" id="SSF46977">
    <property type="entry name" value="Succinate dehydrogenase/fumarate reductase flavoprotein C-terminal domain"/>
    <property type="match status" value="1"/>
</dbReference>
<dbReference type="EC" id="1.3.5.1" evidence="4"/>
<evidence type="ECO:0000256" key="16">
    <source>
        <dbReference type="PIRSR" id="PIRSR000171-1"/>
    </source>
</evidence>
<dbReference type="InterPro" id="IPR027477">
    <property type="entry name" value="Succ_DH/fumarate_Rdtase_cat_sf"/>
</dbReference>
<dbReference type="InterPro" id="IPR003953">
    <property type="entry name" value="FAD-dep_OxRdtase_2_FAD-bd"/>
</dbReference>
<dbReference type="GO" id="GO:0050660">
    <property type="term" value="F:flavin adenine dinucleotide binding"/>
    <property type="evidence" value="ECO:0007669"/>
    <property type="project" value="InterPro"/>
</dbReference>
<evidence type="ECO:0000259" key="18">
    <source>
        <dbReference type="Pfam" id="PF02910"/>
    </source>
</evidence>
<dbReference type="GO" id="GO:0008177">
    <property type="term" value="F:succinate dehydrogenase (quinone) activity"/>
    <property type="evidence" value="ECO:0007669"/>
    <property type="project" value="UniProtKB-EC"/>
</dbReference>
<reference key="2">
    <citation type="submission" date="2011-03" db="EMBL/GenBank/DDBJ databases">
        <title>Complete genome sequence of the thermoacidophilic crenarchaeon Thermoproteus uzoniensis 768-20.</title>
        <authorList>
            <person name="Mardanov A.V."/>
            <person name="Gumerov V.M."/>
            <person name="Beletsky A.V."/>
            <person name="Prokofeva M.I."/>
            <person name="Bonch-Osmolovskaya E.A."/>
            <person name="Ravin N.V."/>
            <person name="Skryabin K.G."/>
        </authorList>
    </citation>
    <scope>NUCLEOTIDE SEQUENCE</scope>
    <source>
        <strain>768-20</strain>
    </source>
</reference>
<evidence type="ECO:0000256" key="12">
    <source>
        <dbReference type="ARBA" id="ARBA00023002"/>
    </source>
</evidence>
<dbReference type="Pfam" id="PF00890">
    <property type="entry name" value="FAD_binding_2"/>
    <property type="match status" value="1"/>
</dbReference>
<dbReference type="OrthoDB" id="23539at2157"/>
<evidence type="ECO:0000259" key="17">
    <source>
        <dbReference type="Pfam" id="PF00890"/>
    </source>
</evidence>
<evidence type="ECO:0000256" key="11">
    <source>
        <dbReference type="ARBA" id="ARBA00022982"/>
    </source>
</evidence>
<protein>
    <recommendedName>
        <fullName evidence="5">Fumarate reductase flavoprotein subunit</fullName>
        <ecNumber evidence="4">1.3.5.1</ecNumber>
    </recommendedName>
    <alternativeName>
        <fullName evidence="14">Quinol-fumarate reductase flavoprotein subunit</fullName>
    </alternativeName>
</protein>
<dbReference type="NCBIfam" id="TIGR01812">
    <property type="entry name" value="sdhA_frdA_Gneg"/>
    <property type="match status" value="1"/>
</dbReference>
<gene>
    <name evidence="19" type="ordered locus">TUZN_0605</name>
</gene>
<dbReference type="InterPro" id="IPR036188">
    <property type="entry name" value="FAD/NAD-bd_sf"/>
</dbReference>
<dbReference type="HOGENOM" id="CLU_014312_6_2_2"/>
<reference evidence="19 20" key="1">
    <citation type="journal article" date="2011" name="J. Bacteriol.">
        <title>Complete genome sequence of the thermoacidophilic crenarchaeon Thermoproteus uzoniensis 768-20.</title>
        <authorList>
            <person name="Mardanov A.V."/>
            <person name="Gumerov V.M."/>
            <person name="Beletsky A.V."/>
            <person name="Prokofeva M.I."/>
            <person name="Bonch-Osmolovskaya E.A."/>
            <person name="Ravin N.V."/>
            <person name="Skryabin K.G."/>
        </authorList>
    </citation>
    <scope>NUCLEOTIDE SEQUENCE [LARGE SCALE GENOMIC DNA]</scope>
    <source>
        <strain evidence="19 20">768-20</strain>
    </source>
</reference>
<dbReference type="GeneID" id="10360148"/>
<dbReference type="RefSeq" id="WP_013679435.1">
    <property type="nucleotide sequence ID" value="NC_015315.1"/>
</dbReference>
<dbReference type="Gene3D" id="3.90.700.10">
    <property type="entry name" value="Succinate dehydrogenase/fumarate reductase flavoprotein, catalytic domain"/>
    <property type="match status" value="1"/>
</dbReference>
<organism evidence="19 20">
    <name type="scientific">Thermoproteus uzoniensis (strain 768-20)</name>
    <dbReference type="NCBI Taxonomy" id="999630"/>
    <lineage>
        <taxon>Archaea</taxon>
        <taxon>Thermoproteota</taxon>
        <taxon>Thermoprotei</taxon>
        <taxon>Thermoproteales</taxon>
        <taxon>Thermoproteaceae</taxon>
        <taxon>Thermoproteus</taxon>
    </lineage>
</organism>
<evidence type="ECO:0000313" key="20">
    <source>
        <dbReference type="Proteomes" id="UP000008138"/>
    </source>
</evidence>
<dbReference type="Gene3D" id="3.50.50.60">
    <property type="entry name" value="FAD/NAD(P)-binding domain"/>
    <property type="match status" value="1"/>
</dbReference>
<dbReference type="PANTHER" id="PTHR11632">
    <property type="entry name" value="SUCCINATE DEHYDROGENASE 2 FLAVOPROTEIN SUBUNIT"/>
    <property type="match status" value="1"/>
</dbReference>
<dbReference type="FunFam" id="4.10.80.40:FF:000003">
    <property type="entry name" value="Fumarate reductase flavoprotein subunit"/>
    <property type="match status" value="1"/>
</dbReference>
<evidence type="ECO:0000256" key="6">
    <source>
        <dbReference type="ARBA" id="ARBA00022448"/>
    </source>
</evidence>
<dbReference type="KEGG" id="tuz:TUZN_0605"/>
<evidence type="ECO:0000256" key="10">
    <source>
        <dbReference type="ARBA" id="ARBA00022827"/>
    </source>
</evidence>
<evidence type="ECO:0000256" key="7">
    <source>
        <dbReference type="ARBA" id="ARBA00022475"/>
    </source>
</evidence>
<evidence type="ECO:0000256" key="15">
    <source>
        <dbReference type="ARBA" id="ARBA00034412"/>
    </source>
</evidence>
<dbReference type="Pfam" id="PF02910">
    <property type="entry name" value="Succ_DH_flav_C"/>
    <property type="match status" value="1"/>
</dbReference>
<dbReference type="eggNOG" id="arCOG00571">
    <property type="taxonomic scope" value="Archaea"/>
</dbReference>
<dbReference type="InterPro" id="IPR003952">
    <property type="entry name" value="FRD_SDH_FAD_BS"/>
</dbReference>
<feature type="domain" description="FAD-dependent oxidoreductase 2 FAD-binding" evidence="17">
    <location>
        <begin position="7"/>
        <end position="397"/>
    </location>
</feature>
<name>F2L443_THEU7</name>
<evidence type="ECO:0000256" key="4">
    <source>
        <dbReference type="ARBA" id="ARBA00012792"/>
    </source>
</evidence>
<dbReference type="Proteomes" id="UP000008138">
    <property type="component" value="Chromosome"/>
</dbReference>
<accession>F2L443</accession>
<dbReference type="InterPro" id="IPR015939">
    <property type="entry name" value="Fum_Rdtase/Succ_DH_flav-like_C"/>
</dbReference>
<comment type="similarity">
    <text evidence="3">Belongs to the FAD-dependent oxidoreductase 2 family. FRD/SDH subfamily.</text>
</comment>
<evidence type="ECO:0000256" key="8">
    <source>
        <dbReference type="ARBA" id="ARBA00022630"/>
    </source>
</evidence>
<evidence type="ECO:0000256" key="13">
    <source>
        <dbReference type="ARBA" id="ARBA00023136"/>
    </source>
</evidence>